<keyword evidence="2" id="KW-1185">Reference proteome</keyword>
<accession>A0ABD2HWS4</accession>
<reference evidence="1 2" key="1">
    <citation type="submission" date="2024-10" db="EMBL/GenBank/DDBJ databases">
        <authorList>
            <person name="Kim D."/>
        </authorList>
    </citation>
    <scope>NUCLEOTIDE SEQUENCE [LARGE SCALE GENOMIC DNA]</scope>
    <source>
        <strain evidence="1">BH-2024</strain>
    </source>
</reference>
<evidence type="ECO:0000313" key="1">
    <source>
        <dbReference type="EMBL" id="KAL3069962.1"/>
    </source>
</evidence>
<organism evidence="1 2">
    <name type="scientific">Heterodera trifolii</name>
    <dbReference type="NCBI Taxonomy" id="157864"/>
    <lineage>
        <taxon>Eukaryota</taxon>
        <taxon>Metazoa</taxon>
        <taxon>Ecdysozoa</taxon>
        <taxon>Nematoda</taxon>
        <taxon>Chromadorea</taxon>
        <taxon>Rhabditida</taxon>
        <taxon>Tylenchina</taxon>
        <taxon>Tylenchomorpha</taxon>
        <taxon>Tylenchoidea</taxon>
        <taxon>Heteroderidae</taxon>
        <taxon>Heteroderinae</taxon>
        <taxon>Heterodera</taxon>
    </lineage>
</organism>
<proteinExistence type="predicted"/>
<dbReference type="EMBL" id="JBICBT010001388">
    <property type="protein sequence ID" value="KAL3069962.1"/>
    <property type="molecule type" value="Genomic_DNA"/>
</dbReference>
<evidence type="ECO:0000313" key="2">
    <source>
        <dbReference type="Proteomes" id="UP001620626"/>
    </source>
</evidence>
<comment type="caution">
    <text evidence="1">The sequence shown here is derived from an EMBL/GenBank/DDBJ whole genome shotgun (WGS) entry which is preliminary data.</text>
</comment>
<protein>
    <submittedName>
        <fullName evidence="1">Uncharacterized protein</fullName>
    </submittedName>
</protein>
<name>A0ABD2HWS4_9BILA</name>
<gene>
    <name evidence="1" type="ORF">niasHT_031444</name>
</gene>
<sequence>MSDDPNEAEKKMEKQIFISGDAWLCVFDLLPPRQLGLNIALISFRFDARVDEHFKTRRRTLGFIQIGHKIGENGKKEMRIVDEHNQPLPVPTVPMHKKVVAFNGMVINYLDRNVMAFLQHFGRLFTACGTTLCIRTYNDRLLEFILRNIPSTAGVHDNSSSSPSSAADDGQPLLIKWLCSSRPGEADLPPKLFSFPTNDAWRGAKIAEINSWTKAKKEEIKLAFLSASSPANFIAAFREPLARTCVPTPNPRSKDFTNELTGERLTVKWRYGNYRQLIRCPMSRHEKKWHKWLVEAVDGWHLDYRHRWRKFSDMRNRVVVSICDVRAIGDGLLDDNNQAAEVAGPSGHQQQQ</sequence>
<dbReference type="AlphaFoldDB" id="A0ABD2HWS4"/>
<dbReference type="Proteomes" id="UP001620626">
    <property type="component" value="Unassembled WGS sequence"/>
</dbReference>